<protein>
    <recommendedName>
        <fullName evidence="4">SUKH-4 immunity protein of toxin-antitoxin system</fullName>
    </recommendedName>
</protein>
<reference evidence="2 3" key="1">
    <citation type="submission" date="2021-01" db="EMBL/GenBank/DDBJ databases">
        <title>WGS of actinomycetes isolated from Thailand.</title>
        <authorList>
            <person name="Thawai C."/>
        </authorList>
    </citation>
    <scope>NUCLEOTIDE SEQUENCE [LARGE SCALE GENOMIC DNA]</scope>
    <source>
        <strain evidence="2 3">LPG 2</strain>
    </source>
</reference>
<dbReference type="RefSeq" id="WP_201946982.1">
    <property type="nucleotide sequence ID" value="NZ_JAERRJ010000004.1"/>
</dbReference>
<evidence type="ECO:0000313" key="3">
    <source>
        <dbReference type="Proteomes" id="UP000602198"/>
    </source>
</evidence>
<dbReference type="InterPro" id="IPR036170">
    <property type="entry name" value="YezG-like_sf"/>
</dbReference>
<proteinExistence type="predicted"/>
<evidence type="ECO:0000256" key="1">
    <source>
        <dbReference type="SAM" id="MobiDB-lite"/>
    </source>
</evidence>
<sequence length="437" mass="46952">MTMPMESMENRSEATESGRTARPAGEPVENADATAESTANPTPDIQFGIDSPDVGFSMEPQEPDAAENARNLAHRIAEELVELGPRGWAQVRASFSLTVTGQLARVVFTDPEQRQAQVHPTPHIHALVAEHRVLSAELGDGPWWRLELELTSGGELEVAHDYGDEPFPDDQLFAPQDYLADLAVYPRAALPVWLAAYIHHGNRQVRTPQQAAVQARADRESGLAPMLSEGDFPDFPLLWARWAVIAAAFVAIGSEWGPRVLPAFGWFEGSRRSGSTLYCLPGDRAVLSGGVWNAPELDAAYNGSADLPRLYAGAPEWVATPVLNARAGGGQLTFCYWWEDGRWYRGESPSSGELAAAVPGMWTAGTVADVIAGLVAETPSSALLSTIEAFVEAAERGAVDHGLLAEVFGGTADLDGAAYQLSLAGVMRGSQNRLTVR</sequence>
<dbReference type="Proteomes" id="UP000602198">
    <property type="component" value="Unassembled WGS sequence"/>
</dbReference>
<accession>A0ABS1M4V1</accession>
<gene>
    <name evidence="2" type="ORF">JK358_12460</name>
</gene>
<evidence type="ECO:0008006" key="4">
    <source>
        <dbReference type="Google" id="ProtNLM"/>
    </source>
</evidence>
<organism evidence="2 3">
    <name type="scientific">Nocardia acididurans</name>
    <dbReference type="NCBI Taxonomy" id="2802282"/>
    <lineage>
        <taxon>Bacteria</taxon>
        <taxon>Bacillati</taxon>
        <taxon>Actinomycetota</taxon>
        <taxon>Actinomycetes</taxon>
        <taxon>Mycobacteriales</taxon>
        <taxon>Nocardiaceae</taxon>
        <taxon>Nocardia</taxon>
    </lineage>
</organism>
<feature type="region of interest" description="Disordered" evidence="1">
    <location>
        <begin position="1"/>
        <end position="67"/>
    </location>
</feature>
<dbReference type="SUPFAM" id="SSF160424">
    <property type="entry name" value="BH3703-like"/>
    <property type="match status" value="1"/>
</dbReference>
<name>A0ABS1M4V1_9NOCA</name>
<dbReference type="EMBL" id="JAERRJ010000004">
    <property type="protein sequence ID" value="MBL1075205.1"/>
    <property type="molecule type" value="Genomic_DNA"/>
</dbReference>
<evidence type="ECO:0000313" key="2">
    <source>
        <dbReference type="EMBL" id="MBL1075205.1"/>
    </source>
</evidence>
<keyword evidence="3" id="KW-1185">Reference proteome</keyword>
<comment type="caution">
    <text evidence="2">The sequence shown here is derived from an EMBL/GenBank/DDBJ whole genome shotgun (WGS) entry which is preliminary data.</text>
</comment>